<feature type="transmembrane region" description="Helical" evidence="8">
    <location>
        <begin position="471"/>
        <end position="493"/>
    </location>
</feature>
<comment type="subcellular location">
    <subcellularLocation>
        <location evidence="1">Cell membrane</location>
        <topology evidence="1">Multi-pass membrane protein</topology>
    </subcellularLocation>
</comment>
<feature type="transmembrane region" description="Helical" evidence="8">
    <location>
        <begin position="438"/>
        <end position="459"/>
    </location>
</feature>
<feature type="transmembrane region" description="Helical" evidence="8">
    <location>
        <begin position="198"/>
        <end position="222"/>
    </location>
</feature>
<keyword evidence="2" id="KW-1003">Cell membrane</keyword>
<evidence type="ECO:0000256" key="6">
    <source>
        <dbReference type="ARBA" id="ARBA00022989"/>
    </source>
</evidence>
<feature type="transmembrane region" description="Helical" evidence="8">
    <location>
        <begin position="168"/>
        <end position="192"/>
    </location>
</feature>
<reference evidence="10" key="1">
    <citation type="submission" date="2017-09" db="EMBL/GenBank/DDBJ databases">
        <title>Depth-based differentiation of microbial function through sediment-hosted aquifers and enrichment of novel symbionts in the deep terrestrial subsurface.</title>
        <authorList>
            <person name="Probst A.J."/>
            <person name="Ladd B."/>
            <person name="Jarett J.K."/>
            <person name="Geller-Mcgrath D.E."/>
            <person name="Sieber C.M.K."/>
            <person name="Emerson J.B."/>
            <person name="Anantharaman K."/>
            <person name="Thomas B.C."/>
            <person name="Malmstrom R."/>
            <person name="Stieglmeier M."/>
            <person name="Klingl A."/>
            <person name="Woyke T."/>
            <person name="Ryan C.M."/>
            <person name="Banfield J.F."/>
        </authorList>
    </citation>
    <scope>NUCLEOTIDE SEQUENCE [LARGE SCALE GENOMIC DNA]</scope>
</reference>
<dbReference type="GO" id="GO:0008360">
    <property type="term" value="P:regulation of cell shape"/>
    <property type="evidence" value="ECO:0007669"/>
    <property type="project" value="UniProtKB-KW"/>
</dbReference>
<dbReference type="PANTHER" id="PTHR47019">
    <property type="entry name" value="LIPID II FLIPPASE MURJ"/>
    <property type="match status" value="1"/>
</dbReference>
<dbReference type="PRINTS" id="PR01806">
    <property type="entry name" value="VIRFACTRMVIN"/>
</dbReference>
<accession>A0A2H0TEE0</accession>
<evidence type="ECO:0000313" key="9">
    <source>
        <dbReference type="EMBL" id="PIR69195.1"/>
    </source>
</evidence>
<evidence type="ECO:0000313" key="10">
    <source>
        <dbReference type="Proteomes" id="UP000231503"/>
    </source>
</evidence>
<feature type="transmembrane region" description="Helical" evidence="8">
    <location>
        <begin position="391"/>
        <end position="413"/>
    </location>
</feature>
<feature type="transmembrane region" description="Helical" evidence="8">
    <location>
        <begin position="253"/>
        <end position="276"/>
    </location>
</feature>
<dbReference type="AlphaFoldDB" id="A0A2H0TEE0"/>
<keyword evidence="7 8" id="KW-0472">Membrane</keyword>
<feature type="transmembrane region" description="Helical" evidence="8">
    <location>
        <begin position="505"/>
        <end position="530"/>
    </location>
</feature>
<feature type="transmembrane region" description="Helical" evidence="8">
    <location>
        <begin position="95"/>
        <end position="119"/>
    </location>
</feature>
<evidence type="ECO:0000256" key="8">
    <source>
        <dbReference type="SAM" id="Phobius"/>
    </source>
</evidence>
<feature type="transmembrane region" description="Helical" evidence="8">
    <location>
        <begin position="357"/>
        <end position="379"/>
    </location>
</feature>
<evidence type="ECO:0000256" key="2">
    <source>
        <dbReference type="ARBA" id="ARBA00022475"/>
    </source>
</evidence>
<keyword evidence="6 8" id="KW-1133">Transmembrane helix</keyword>
<keyword evidence="3 8" id="KW-0812">Transmembrane</keyword>
<dbReference type="GO" id="GO:0005886">
    <property type="term" value="C:plasma membrane"/>
    <property type="evidence" value="ECO:0007669"/>
    <property type="project" value="UniProtKB-SubCell"/>
</dbReference>
<evidence type="ECO:0008006" key="11">
    <source>
        <dbReference type="Google" id="ProtNLM"/>
    </source>
</evidence>
<organism evidence="9 10">
    <name type="scientific">Candidatus Niyogibacteria bacterium CG10_big_fil_rev_8_21_14_0_10_46_36</name>
    <dbReference type="NCBI Taxonomy" id="1974726"/>
    <lineage>
        <taxon>Bacteria</taxon>
        <taxon>Candidatus Niyogiibacteriota</taxon>
    </lineage>
</organism>
<dbReference type="InterPro" id="IPR051050">
    <property type="entry name" value="Lipid_II_flippase_MurJ/MviN"/>
</dbReference>
<dbReference type="InterPro" id="IPR004268">
    <property type="entry name" value="MurJ"/>
</dbReference>
<evidence type="ECO:0000256" key="7">
    <source>
        <dbReference type="ARBA" id="ARBA00023136"/>
    </source>
</evidence>
<protein>
    <recommendedName>
        <fullName evidence="11">Lipid II flippase MurJ</fullName>
    </recommendedName>
</protein>
<evidence type="ECO:0000256" key="1">
    <source>
        <dbReference type="ARBA" id="ARBA00004651"/>
    </source>
</evidence>
<evidence type="ECO:0000256" key="3">
    <source>
        <dbReference type="ARBA" id="ARBA00022692"/>
    </source>
</evidence>
<dbReference type="Proteomes" id="UP000231503">
    <property type="component" value="Unassembled WGS sequence"/>
</dbReference>
<dbReference type="Pfam" id="PF03023">
    <property type="entry name" value="MurJ"/>
    <property type="match status" value="1"/>
</dbReference>
<dbReference type="EMBL" id="PFCO01000009">
    <property type="protein sequence ID" value="PIR69195.1"/>
    <property type="molecule type" value="Genomic_DNA"/>
</dbReference>
<keyword evidence="4" id="KW-0133">Cell shape</keyword>
<keyword evidence="5" id="KW-0573">Peptidoglycan synthesis</keyword>
<sequence>MVIARLSHFFEREFTGVHQAAFLLAFTTILAKVLALVRDRMLASTFGAGEALDIYYASFRIPDFVYTLSLFIAASTALIPLLLERESKSREEASRFIGSVLSWFLVGIGALGVGLLFLMPQLTDIVTPGFSEAQRETTVFLGRILLLQALFLGLSNIAASIIQAFRLFFVYALSPILYNLGIIIGILLFYPIWGLTGIVAGVVLGAFLHFAVQIPSIIRLHFIPFFSLRFRPGLRRALLLSLPRSIGLSINQLVFIAVTAFASVFGLGSIAVFQLAYNLETVPLSVIGLSYSVAAFPFLAGVFVRDRHKEFLDHVSLALRHIIFWSLPLTVLFIVLRAHIVRVILGAGNFGWVDTRLTAAALALFSVSLVAQALILLYVRAFYAAGKTITPVLINILSAAFIVGGAFFFSWLYDVSSNFSYTFVNLLRVADIANNKMLILPFVFSLGNIINLVFLALFFSFDFGSAGGKGFWRSCFHITASSVIIGVTTFYALRLFDAVFNLETFVGIFLHAVVAGGIGIAGGILFLIAVKNREWRELKKALLRRFWKTPFVSQEPSSSIGL</sequence>
<feature type="transmembrane region" description="Helical" evidence="8">
    <location>
        <begin position="139"/>
        <end position="161"/>
    </location>
</feature>
<feature type="transmembrane region" description="Helical" evidence="8">
    <location>
        <begin position="20"/>
        <end position="37"/>
    </location>
</feature>
<evidence type="ECO:0000256" key="5">
    <source>
        <dbReference type="ARBA" id="ARBA00022984"/>
    </source>
</evidence>
<gene>
    <name evidence="9" type="ORF">COU47_03775</name>
</gene>
<dbReference type="GO" id="GO:0034204">
    <property type="term" value="P:lipid translocation"/>
    <property type="evidence" value="ECO:0007669"/>
    <property type="project" value="TreeGrafter"/>
</dbReference>
<evidence type="ECO:0000256" key="4">
    <source>
        <dbReference type="ARBA" id="ARBA00022960"/>
    </source>
</evidence>
<dbReference type="GO" id="GO:0015648">
    <property type="term" value="F:lipid-linked peptidoglycan transporter activity"/>
    <property type="evidence" value="ECO:0007669"/>
    <property type="project" value="TreeGrafter"/>
</dbReference>
<dbReference type="GO" id="GO:0009252">
    <property type="term" value="P:peptidoglycan biosynthetic process"/>
    <property type="evidence" value="ECO:0007669"/>
    <property type="project" value="UniProtKB-KW"/>
</dbReference>
<proteinExistence type="predicted"/>
<comment type="caution">
    <text evidence="9">The sequence shown here is derived from an EMBL/GenBank/DDBJ whole genome shotgun (WGS) entry which is preliminary data.</text>
</comment>
<feature type="transmembrane region" description="Helical" evidence="8">
    <location>
        <begin position="64"/>
        <end position="83"/>
    </location>
</feature>
<feature type="transmembrane region" description="Helical" evidence="8">
    <location>
        <begin position="324"/>
        <end position="345"/>
    </location>
</feature>
<feature type="transmembrane region" description="Helical" evidence="8">
    <location>
        <begin position="282"/>
        <end position="304"/>
    </location>
</feature>
<dbReference type="PANTHER" id="PTHR47019:SF1">
    <property type="entry name" value="LIPID II FLIPPASE MURJ"/>
    <property type="match status" value="1"/>
</dbReference>
<name>A0A2H0TEE0_9BACT</name>